<keyword evidence="2" id="KW-0808">Transferase</keyword>
<name>A0A0K9XDH6_9ACTN</name>
<evidence type="ECO:0000259" key="1">
    <source>
        <dbReference type="PROSITE" id="PS51186"/>
    </source>
</evidence>
<dbReference type="OrthoDB" id="4543915at2"/>
<feature type="domain" description="N-acetyltransferase" evidence="1">
    <location>
        <begin position="9"/>
        <end position="169"/>
    </location>
</feature>
<proteinExistence type="predicted"/>
<dbReference type="SUPFAM" id="SSF55729">
    <property type="entry name" value="Acyl-CoA N-acyltransferases (Nat)"/>
    <property type="match status" value="1"/>
</dbReference>
<dbReference type="EMBL" id="LFXA01000014">
    <property type="protein sequence ID" value="KNB50672.1"/>
    <property type="molecule type" value="Genomic_DNA"/>
</dbReference>
<accession>A0A0K9XDH6</accession>
<dbReference type="PANTHER" id="PTHR43441">
    <property type="entry name" value="RIBOSOMAL-PROTEIN-SERINE ACETYLTRANSFERASE"/>
    <property type="match status" value="1"/>
</dbReference>
<dbReference type="PROSITE" id="PS51186">
    <property type="entry name" value="GNAT"/>
    <property type="match status" value="1"/>
</dbReference>
<dbReference type="AlphaFoldDB" id="A0A0K9XDH6"/>
<dbReference type="PANTHER" id="PTHR43441:SF6">
    <property type="entry name" value="N-ACETYLTRANSFERASE DOMAIN-CONTAINING PROTEIN"/>
    <property type="match status" value="1"/>
</dbReference>
<reference evidence="3" key="1">
    <citation type="submission" date="2015-07" db="EMBL/GenBank/DDBJ databases">
        <title>Draft genome sequence of Streptomyces sp. CMAA 1322, a bacterium isolated from Caatinga biome, from dry forest semiarid of Brazil.</title>
        <authorList>
            <person name="Santos S.N."/>
            <person name="Gacesa R."/>
            <person name="Taketani R.G."/>
            <person name="Long P.F."/>
            <person name="Melo I.S."/>
        </authorList>
    </citation>
    <scope>NUCLEOTIDE SEQUENCE [LARGE SCALE GENOMIC DNA]</scope>
    <source>
        <strain evidence="3">CMAA 1322</strain>
    </source>
</reference>
<dbReference type="Pfam" id="PF13302">
    <property type="entry name" value="Acetyltransf_3"/>
    <property type="match status" value="1"/>
</dbReference>
<dbReference type="InterPro" id="IPR000182">
    <property type="entry name" value="GNAT_dom"/>
</dbReference>
<keyword evidence="3" id="KW-1185">Reference proteome</keyword>
<dbReference type="InterPro" id="IPR016181">
    <property type="entry name" value="Acyl_CoA_acyltransferase"/>
</dbReference>
<gene>
    <name evidence="2" type="ORF">AC230_21900</name>
</gene>
<dbReference type="RefSeq" id="WP_049718078.1">
    <property type="nucleotide sequence ID" value="NZ_LFXA01000014.1"/>
</dbReference>
<dbReference type="GO" id="GO:0008999">
    <property type="term" value="F:protein-N-terminal-alanine acetyltransferase activity"/>
    <property type="evidence" value="ECO:0007669"/>
    <property type="project" value="TreeGrafter"/>
</dbReference>
<evidence type="ECO:0000313" key="2">
    <source>
        <dbReference type="EMBL" id="KNB50672.1"/>
    </source>
</evidence>
<dbReference type="Gene3D" id="3.40.630.30">
    <property type="match status" value="1"/>
</dbReference>
<evidence type="ECO:0000313" key="3">
    <source>
        <dbReference type="Proteomes" id="UP000037288"/>
    </source>
</evidence>
<sequence length="171" mass="18420">MNDLETERLVLHPLTADEARRLVARRPAPGDHWAPGYPTDGDVESATDFLNHCAATGDPQPFGDYEIRRRPDGLVIGSLGFHSPPDADRTVTIGYGLVESARGRGYATEALRALLALARDHGVTRVKGDADLDNIASQRVMASAGMRPAGEDDRVKYYEIAWPGTVPAVGA</sequence>
<comment type="caution">
    <text evidence="2">The sequence shown here is derived from an EMBL/GenBank/DDBJ whole genome shotgun (WGS) entry which is preliminary data.</text>
</comment>
<protein>
    <submittedName>
        <fullName evidence="2">Acetyltransferase</fullName>
    </submittedName>
</protein>
<dbReference type="Proteomes" id="UP000037288">
    <property type="component" value="Unassembled WGS sequence"/>
</dbReference>
<dbReference type="GO" id="GO:1990189">
    <property type="term" value="F:protein N-terminal-serine acetyltransferase activity"/>
    <property type="evidence" value="ECO:0007669"/>
    <property type="project" value="TreeGrafter"/>
</dbReference>
<dbReference type="PATRIC" id="fig|1678637.3.peg.4694"/>
<dbReference type="STRING" id="1678637.AC230_21900"/>
<organism evidence="2 3">
    <name type="scientific">Streptomyces caatingaensis</name>
    <dbReference type="NCBI Taxonomy" id="1678637"/>
    <lineage>
        <taxon>Bacteria</taxon>
        <taxon>Bacillati</taxon>
        <taxon>Actinomycetota</taxon>
        <taxon>Actinomycetes</taxon>
        <taxon>Kitasatosporales</taxon>
        <taxon>Streptomycetaceae</taxon>
        <taxon>Streptomyces</taxon>
    </lineage>
</organism>
<dbReference type="GO" id="GO:0005737">
    <property type="term" value="C:cytoplasm"/>
    <property type="evidence" value="ECO:0007669"/>
    <property type="project" value="TreeGrafter"/>
</dbReference>
<dbReference type="InterPro" id="IPR051908">
    <property type="entry name" value="Ribosomal_N-acetyltransferase"/>
</dbReference>